<evidence type="ECO:0000256" key="2">
    <source>
        <dbReference type="ARBA" id="ARBA00023125"/>
    </source>
</evidence>
<evidence type="ECO:0000259" key="6">
    <source>
        <dbReference type="PROSITE" id="PS50977"/>
    </source>
</evidence>
<evidence type="ECO:0000313" key="7">
    <source>
        <dbReference type="EMBL" id="MDN4473276.1"/>
    </source>
</evidence>
<dbReference type="InterPro" id="IPR009057">
    <property type="entry name" value="Homeodomain-like_sf"/>
</dbReference>
<keyword evidence="2 4" id="KW-0238">DNA-binding</keyword>
<organism evidence="7 8">
    <name type="scientific">Demequina zhanjiangensis</name>
    <dbReference type="NCBI Taxonomy" id="3051659"/>
    <lineage>
        <taxon>Bacteria</taxon>
        <taxon>Bacillati</taxon>
        <taxon>Actinomycetota</taxon>
        <taxon>Actinomycetes</taxon>
        <taxon>Micrococcales</taxon>
        <taxon>Demequinaceae</taxon>
        <taxon>Demequina</taxon>
    </lineage>
</organism>
<feature type="compositionally biased region" description="Low complexity" evidence="5">
    <location>
        <begin position="1"/>
        <end position="12"/>
    </location>
</feature>
<sequence length="201" mass="22110">MSTSSAPAPGARTRGRPRDPALRERILEAAANLAMASGVELGFERIAQEAGASRTTLYRWWDSPQELLLDAMLERTRWSLDHDSEGTAAARLRAQVVDAVEILSAPDTGRPLRALAAGALTNEKVRTAFIEHWLSPRREVAARILSDGMITGEFRQDLDAEAVIDALFSPIYHRLLLTRMPLGRGFADTLWRIVEPGLSPA</sequence>
<dbReference type="Proteomes" id="UP001172738">
    <property type="component" value="Unassembled WGS sequence"/>
</dbReference>
<keyword evidence="1" id="KW-0805">Transcription regulation</keyword>
<dbReference type="InterPro" id="IPR050109">
    <property type="entry name" value="HTH-type_TetR-like_transc_reg"/>
</dbReference>
<dbReference type="PANTHER" id="PTHR30055">
    <property type="entry name" value="HTH-TYPE TRANSCRIPTIONAL REGULATOR RUTR"/>
    <property type="match status" value="1"/>
</dbReference>
<dbReference type="Pfam" id="PF00440">
    <property type="entry name" value="TetR_N"/>
    <property type="match status" value="1"/>
</dbReference>
<dbReference type="PROSITE" id="PS50977">
    <property type="entry name" value="HTH_TETR_2"/>
    <property type="match status" value="1"/>
</dbReference>
<keyword evidence="3" id="KW-0804">Transcription</keyword>
<dbReference type="Gene3D" id="1.10.10.60">
    <property type="entry name" value="Homeodomain-like"/>
    <property type="match status" value="1"/>
</dbReference>
<proteinExistence type="predicted"/>
<protein>
    <submittedName>
        <fullName evidence="7">TetR/AcrR family transcriptional regulator</fullName>
    </submittedName>
</protein>
<accession>A0ABT8G2A3</accession>
<dbReference type="InterPro" id="IPR001647">
    <property type="entry name" value="HTH_TetR"/>
</dbReference>
<dbReference type="Pfam" id="PF16859">
    <property type="entry name" value="TetR_C_11"/>
    <property type="match status" value="1"/>
</dbReference>
<comment type="caution">
    <text evidence="7">The sequence shown here is derived from an EMBL/GenBank/DDBJ whole genome shotgun (WGS) entry which is preliminary data.</text>
</comment>
<keyword evidence="8" id="KW-1185">Reference proteome</keyword>
<dbReference type="PRINTS" id="PR00455">
    <property type="entry name" value="HTHTETR"/>
</dbReference>
<dbReference type="EMBL" id="JAUHPV010000005">
    <property type="protein sequence ID" value="MDN4473276.1"/>
    <property type="molecule type" value="Genomic_DNA"/>
</dbReference>
<name>A0ABT8G2A3_9MICO</name>
<feature type="DNA-binding region" description="H-T-H motif" evidence="4">
    <location>
        <begin position="42"/>
        <end position="61"/>
    </location>
</feature>
<gene>
    <name evidence="7" type="ORF">QQX04_09770</name>
</gene>
<reference evidence="7" key="1">
    <citation type="submission" date="2023-06" db="EMBL/GenBank/DDBJ databases">
        <title>SYSU T00b26.</title>
        <authorList>
            <person name="Gao L."/>
            <person name="Fang B.-Z."/>
            <person name="Li W.-J."/>
        </authorList>
    </citation>
    <scope>NUCLEOTIDE SEQUENCE</scope>
    <source>
        <strain evidence="7">SYSU T00b26</strain>
    </source>
</reference>
<dbReference type="PANTHER" id="PTHR30055:SF148">
    <property type="entry name" value="TETR-FAMILY TRANSCRIPTIONAL REGULATOR"/>
    <property type="match status" value="1"/>
</dbReference>
<dbReference type="RefSeq" id="WP_301128648.1">
    <property type="nucleotide sequence ID" value="NZ_JAUHPV010000005.1"/>
</dbReference>
<dbReference type="InterPro" id="IPR011075">
    <property type="entry name" value="TetR_C"/>
</dbReference>
<dbReference type="InterPro" id="IPR036271">
    <property type="entry name" value="Tet_transcr_reg_TetR-rel_C_sf"/>
</dbReference>
<evidence type="ECO:0000313" key="8">
    <source>
        <dbReference type="Proteomes" id="UP001172738"/>
    </source>
</evidence>
<evidence type="ECO:0000256" key="4">
    <source>
        <dbReference type="PROSITE-ProRule" id="PRU00335"/>
    </source>
</evidence>
<evidence type="ECO:0000256" key="1">
    <source>
        <dbReference type="ARBA" id="ARBA00023015"/>
    </source>
</evidence>
<feature type="domain" description="HTH tetR-type" evidence="6">
    <location>
        <begin position="20"/>
        <end position="79"/>
    </location>
</feature>
<evidence type="ECO:0000256" key="3">
    <source>
        <dbReference type="ARBA" id="ARBA00023163"/>
    </source>
</evidence>
<evidence type="ECO:0000256" key="5">
    <source>
        <dbReference type="SAM" id="MobiDB-lite"/>
    </source>
</evidence>
<dbReference type="Gene3D" id="1.10.357.10">
    <property type="entry name" value="Tetracycline Repressor, domain 2"/>
    <property type="match status" value="1"/>
</dbReference>
<dbReference type="SUPFAM" id="SSF46689">
    <property type="entry name" value="Homeodomain-like"/>
    <property type="match status" value="1"/>
</dbReference>
<dbReference type="SUPFAM" id="SSF48498">
    <property type="entry name" value="Tetracyclin repressor-like, C-terminal domain"/>
    <property type="match status" value="1"/>
</dbReference>
<feature type="region of interest" description="Disordered" evidence="5">
    <location>
        <begin position="1"/>
        <end position="21"/>
    </location>
</feature>